<dbReference type="CDD" id="cd10017">
    <property type="entry name" value="B3_DNA"/>
    <property type="match status" value="3"/>
</dbReference>
<organism evidence="7 8">
    <name type="scientific">Cuscuta australis</name>
    <dbReference type="NCBI Taxonomy" id="267555"/>
    <lineage>
        <taxon>Eukaryota</taxon>
        <taxon>Viridiplantae</taxon>
        <taxon>Streptophyta</taxon>
        <taxon>Embryophyta</taxon>
        <taxon>Tracheophyta</taxon>
        <taxon>Spermatophyta</taxon>
        <taxon>Magnoliopsida</taxon>
        <taxon>eudicotyledons</taxon>
        <taxon>Gunneridae</taxon>
        <taxon>Pentapetalae</taxon>
        <taxon>asterids</taxon>
        <taxon>lamiids</taxon>
        <taxon>Solanales</taxon>
        <taxon>Convolvulaceae</taxon>
        <taxon>Cuscuteae</taxon>
        <taxon>Cuscuta</taxon>
        <taxon>Cuscuta subgen. Grammica</taxon>
        <taxon>Cuscuta sect. Cleistogrammica</taxon>
    </lineage>
</organism>
<keyword evidence="5" id="KW-0539">Nucleus</keyword>
<evidence type="ECO:0000313" key="8">
    <source>
        <dbReference type="Proteomes" id="UP000249390"/>
    </source>
</evidence>
<dbReference type="InterPro" id="IPR015300">
    <property type="entry name" value="DNA-bd_pseudobarrel_sf"/>
</dbReference>
<comment type="caution">
    <text evidence="7">The sequence shown here is derived from an EMBL/GenBank/DDBJ whole genome shotgun (WGS) entry which is preliminary data.</text>
</comment>
<dbReference type="Proteomes" id="UP000249390">
    <property type="component" value="Unassembled WGS sequence"/>
</dbReference>
<keyword evidence="4" id="KW-0804">Transcription</keyword>
<dbReference type="PROSITE" id="PS50863">
    <property type="entry name" value="B3"/>
    <property type="match status" value="3"/>
</dbReference>
<keyword evidence="2" id="KW-0805">Transcription regulation</keyword>
<comment type="subcellular location">
    <subcellularLocation>
        <location evidence="1">Nucleus</location>
    </subcellularLocation>
</comment>
<dbReference type="PANTHER" id="PTHR31391:SF106">
    <property type="entry name" value="B3 DOMAIN-CONTAINING PROTEIN OS01G0723500"/>
    <property type="match status" value="1"/>
</dbReference>
<sequence length="531" mass="59708">MSIERKPHFLQGFNPRTSSQKLKIPSKFAKYMEGMTSGMTGLVGPSGNKWHVGLSQLDGDLFFHDGWEVFVKDHCMECGDYLVFRYDGNFCFQVQVFDEGLCEKELAFSADCSQDVTNFNNHHEINKRDGEGLSVPDYIPGGFPKRMRNNRIHSECTSSGQENLIGKEECPSGVLVCYKEIEMDGNPLENLVTVAVPFQGPQDTDASFGCWAHDEDVLLSTQEADAVAKSFTSCFPNFTKAMKGFNVSGSYTLNLPYHFATKHLPKCKVKIVLRNLKGQSWIVNSIPRFPTTRVQTSHTFCGGWLGFVRDNNLGLGDICIFELVLKCEFRVRILRVEKEGTDGYTNNPIKFVAKEKGKPSILKKYKSHSQVRASIRHSVQKGTGSQDKLCSFAKGCMSLKSAPEEKIAAQSFTSSFPHFLRVMKKFNVSGSYTLKVPSQFSMEHLPSCRTEIVLHNLNGQRWSVNSIPTTRVRTLHTFCGGWMAFVRDNDIRFGDICIFELVGKCEMRVHICTIGKKGLDYRNVGALESVY</sequence>
<dbReference type="PANTHER" id="PTHR31391">
    <property type="entry name" value="B3 DOMAIN-CONTAINING PROTEIN OS11G0197600-RELATED"/>
    <property type="match status" value="1"/>
</dbReference>
<feature type="domain" description="TF-B3" evidence="6">
    <location>
        <begin position="7"/>
        <end position="100"/>
    </location>
</feature>
<evidence type="ECO:0000256" key="1">
    <source>
        <dbReference type="ARBA" id="ARBA00004123"/>
    </source>
</evidence>
<dbReference type="SMART" id="SM01019">
    <property type="entry name" value="B3"/>
    <property type="match status" value="3"/>
</dbReference>
<dbReference type="SUPFAM" id="SSF101936">
    <property type="entry name" value="DNA-binding pseudobarrel domain"/>
    <property type="match status" value="3"/>
</dbReference>
<protein>
    <recommendedName>
        <fullName evidence="6">TF-B3 domain-containing protein</fullName>
    </recommendedName>
</protein>
<dbReference type="EMBL" id="NQVE01000115">
    <property type="protein sequence ID" value="RAL47304.1"/>
    <property type="molecule type" value="Genomic_DNA"/>
</dbReference>
<feature type="domain" description="TF-B3" evidence="6">
    <location>
        <begin position="419"/>
        <end position="515"/>
    </location>
</feature>
<dbReference type="GO" id="GO:0003677">
    <property type="term" value="F:DNA binding"/>
    <property type="evidence" value="ECO:0007669"/>
    <property type="project" value="UniProtKB-KW"/>
</dbReference>
<dbReference type="InterPro" id="IPR044837">
    <property type="entry name" value="REM16-like"/>
</dbReference>
<dbReference type="Gene3D" id="2.40.330.10">
    <property type="entry name" value="DNA-binding pseudobarrel domain"/>
    <property type="match status" value="3"/>
</dbReference>
<reference evidence="7 8" key="1">
    <citation type="submission" date="2018-06" db="EMBL/GenBank/DDBJ databases">
        <title>The Genome of Cuscuta australis (Dodder) Provides Insight into the Evolution of Plant Parasitism.</title>
        <authorList>
            <person name="Liu H."/>
        </authorList>
    </citation>
    <scope>NUCLEOTIDE SEQUENCE [LARGE SCALE GENOMIC DNA]</scope>
    <source>
        <strain evidence="8">cv. Yunnan</strain>
        <tissue evidence="7">Vines</tissue>
    </source>
</reference>
<evidence type="ECO:0000256" key="2">
    <source>
        <dbReference type="ARBA" id="ARBA00023015"/>
    </source>
</evidence>
<gene>
    <name evidence="7" type="ORF">DM860_013269</name>
</gene>
<feature type="domain" description="TF-B3" evidence="6">
    <location>
        <begin position="238"/>
        <end position="337"/>
    </location>
</feature>
<dbReference type="Pfam" id="PF02362">
    <property type="entry name" value="B3"/>
    <property type="match status" value="3"/>
</dbReference>
<keyword evidence="8" id="KW-1185">Reference proteome</keyword>
<evidence type="ECO:0000256" key="4">
    <source>
        <dbReference type="ARBA" id="ARBA00023163"/>
    </source>
</evidence>
<dbReference type="InterPro" id="IPR003340">
    <property type="entry name" value="B3_DNA-bd"/>
</dbReference>
<evidence type="ECO:0000313" key="7">
    <source>
        <dbReference type="EMBL" id="RAL47304.1"/>
    </source>
</evidence>
<proteinExistence type="predicted"/>
<dbReference type="AlphaFoldDB" id="A0A328DNW7"/>
<accession>A0A328DNW7</accession>
<evidence type="ECO:0000256" key="5">
    <source>
        <dbReference type="ARBA" id="ARBA00023242"/>
    </source>
</evidence>
<dbReference type="GO" id="GO:0005634">
    <property type="term" value="C:nucleus"/>
    <property type="evidence" value="ECO:0007669"/>
    <property type="project" value="UniProtKB-SubCell"/>
</dbReference>
<evidence type="ECO:0000256" key="3">
    <source>
        <dbReference type="ARBA" id="ARBA00023125"/>
    </source>
</evidence>
<keyword evidence="3" id="KW-0238">DNA-binding</keyword>
<name>A0A328DNW7_9ASTE</name>
<evidence type="ECO:0000259" key="6">
    <source>
        <dbReference type="PROSITE" id="PS50863"/>
    </source>
</evidence>